<dbReference type="RefSeq" id="WP_155437220.1">
    <property type="nucleotide sequence ID" value="NZ_WNLA01000001.1"/>
</dbReference>
<feature type="signal peptide" evidence="1">
    <location>
        <begin position="1"/>
        <end position="30"/>
    </location>
</feature>
<dbReference type="Pfam" id="PF14534">
    <property type="entry name" value="DUF4440"/>
    <property type="match status" value="1"/>
</dbReference>
<dbReference type="SUPFAM" id="SSF54427">
    <property type="entry name" value="NTF2-like"/>
    <property type="match status" value="1"/>
</dbReference>
<keyword evidence="4" id="KW-1185">Reference proteome</keyword>
<feature type="domain" description="DUF4440" evidence="2">
    <location>
        <begin position="39"/>
        <end position="160"/>
    </location>
</feature>
<dbReference type="InterPro" id="IPR032710">
    <property type="entry name" value="NTF2-like_dom_sf"/>
</dbReference>
<sequence>MKKVGTLAACSAVAAIAAVAVFAAPHAASADPTAIQAEIKAADAAYWKAYNSCDFSGLDALTADDVEFYHDLGGITKGRADLTGAVRNNICADKDASVRRDAAPEETQTFLLRRGDEVYAALVTGQHHFFRVMKANGAAVPTDNARFSQLWMKQDKGWKLSRVMSYDHQPVAQAGERKAIQLSAADLDSFTGRYNAKIQPVLVFQRAGGNLSVEVGGNAVTLHPMSATKFFMKERDIVVDFKTAANGKSPGFVVLENGAPVDEGVRQ</sequence>
<reference evidence="3 4" key="1">
    <citation type="submission" date="2019-11" db="EMBL/GenBank/DDBJ databases">
        <title>Type strains purchased from KCTC, JCM and DSMZ.</title>
        <authorList>
            <person name="Lu H."/>
        </authorList>
    </citation>
    <scope>NUCLEOTIDE SEQUENCE [LARGE SCALE GENOMIC DNA]</scope>
    <source>
        <strain evidence="3 4">KCTC 42409</strain>
    </source>
</reference>
<dbReference type="AlphaFoldDB" id="A0A6L6PTN4"/>
<dbReference type="Gene3D" id="3.10.450.50">
    <property type="match status" value="1"/>
</dbReference>
<dbReference type="InterPro" id="IPR027843">
    <property type="entry name" value="DUF4440"/>
</dbReference>
<accession>A0A6L6PTN4</accession>
<evidence type="ECO:0000256" key="1">
    <source>
        <dbReference type="SAM" id="SignalP"/>
    </source>
</evidence>
<protein>
    <submittedName>
        <fullName evidence="3">DUF4440 domain-containing protein</fullName>
    </submittedName>
</protein>
<evidence type="ECO:0000313" key="3">
    <source>
        <dbReference type="EMBL" id="MTW00825.1"/>
    </source>
</evidence>
<name>A0A6L6PTN4_9BURK</name>
<feature type="chain" id="PRO_5027038141" evidence="1">
    <location>
        <begin position="31"/>
        <end position="267"/>
    </location>
</feature>
<organism evidence="3 4">
    <name type="scientific">Pseudoduganella ginsengisoli</name>
    <dbReference type="NCBI Taxonomy" id="1462440"/>
    <lineage>
        <taxon>Bacteria</taxon>
        <taxon>Pseudomonadati</taxon>
        <taxon>Pseudomonadota</taxon>
        <taxon>Betaproteobacteria</taxon>
        <taxon>Burkholderiales</taxon>
        <taxon>Oxalobacteraceae</taxon>
        <taxon>Telluria group</taxon>
        <taxon>Pseudoduganella</taxon>
    </lineage>
</organism>
<comment type="caution">
    <text evidence="3">The sequence shown here is derived from an EMBL/GenBank/DDBJ whole genome shotgun (WGS) entry which is preliminary data.</text>
</comment>
<evidence type="ECO:0000313" key="4">
    <source>
        <dbReference type="Proteomes" id="UP000484015"/>
    </source>
</evidence>
<keyword evidence="1" id="KW-0732">Signal</keyword>
<gene>
    <name evidence="3" type="ORF">GM668_01860</name>
</gene>
<proteinExistence type="predicted"/>
<evidence type="ECO:0000259" key="2">
    <source>
        <dbReference type="Pfam" id="PF14534"/>
    </source>
</evidence>
<dbReference type="OrthoDB" id="119951at2"/>
<dbReference type="EMBL" id="WNLA01000001">
    <property type="protein sequence ID" value="MTW00825.1"/>
    <property type="molecule type" value="Genomic_DNA"/>
</dbReference>
<dbReference type="Proteomes" id="UP000484015">
    <property type="component" value="Unassembled WGS sequence"/>
</dbReference>